<dbReference type="PANTHER" id="PTHR23236:SF11">
    <property type="entry name" value="EUKARYOTIC TRANSLATION INITIATION FACTOR 4H"/>
    <property type="match status" value="1"/>
</dbReference>
<gene>
    <name evidence="5" type="ORF">C6P46_004705</name>
</gene>
<feature type="domain" description="RRM" evidence="4">
    <location>
        <begin position="85"/>
        <end position="161"/>
    </location>
</feature>
<evidence type="ECO:0000259" key="4">
    <source>
        <dbReference type="PROSITE" id="PS50102"/>
    </source>
</evidence>
<feature type="compositionally biased region" description="Gly residues" evidence="3">
    <location>
        <begin position="187"/>
        <end position="209"/>
    </location>
</feature>
<feature type="compositionally biased region" description="Basic and acidic residues" evidence="3">
    <location>
        <begin position="386"/>
        <end position="398"/>
    </location>
</feature>
<reference evidence="5 6" key="1">
    <citation type="submission" date="2020-11" db="EMBL/GenBank/DDBJ databases">
        <title>Kefir isolates.</title>
        <authorList>
            <person name="Marcisauskas S."/>
            <person name="Kim Y."/>
            <person name="Blasche S."/>
        </authorList>
    </citation>
    <scope>NUCLEOTIDE SEQUENCE [LARGE SCALE GENOMIC DNA]</scope>
    <source>
        <strain evidence="5 6">KR</strain>
    </source>
</reference>
<proteinExistence type="predicted"/>
<feature type="compositionally biased region" description="Basic and acidic residues" evidence="3">
    <location>
        <begin position="363"/>
        <end position="378"/>
    </location>
</feature>
<evidence type="ECO:0000256" key="2">
    <source>
        <dbReference type="PROSITE-ProRule" id="PRU00176"/>
    </source>
</evidence>
<dbReference type="Pfam" id="PF00076">
    <property type="entry name" value="RRM_1"/>
    <property type="match status" value="1"/>
</dbReference>
<dbReference type="InterPro" id="IPR035979">
    <property type="entry name" value="RBD_domain_sf"/>
</dbReference>
<dbReference type="Proteomes" id="UP000777482">
    <property type="component" value="Unassembled WGS sequence"/>
</dbReference>
<protein>
    <recommendedName>
        <fullName evidence="4">RRM domain-containing protein</fullName>
    </recommendedName>
</protein>
<dbReference type="OrthoDB" id="48651at2759"/>
<evidence type="ECO:0000313" key="5">
    <source>
        <dbReference type="EMBL" id="KAG0660251.1"/>
    </source>
</evidence>
<evidence type="ECO:0000256" key="1">
    <source>
        <dbReference type="ARBA" id="ARBA00022884"/>
    </source>
</evidence>
<organism evidence="5 6">
    <name type="scientific">Rhodotorula mucilaginosa</name>
    <name type="common">Yeast</name>
    <name type="synonym">Rhodotorula rubra</name>
    <dbReference type="NCBI Taxonomy" id="5537"/>
    <lineage>
        <taxon>Eukaryota</taxon>
        <taxon>Fungi</taxon>
        <taxon>Dikarya</taxon>
        <taxon>Basidiomycota</taxon>
        <taxon>Pucciniomycotina</taxon>
        <taxon>Microbotryomycetes</taxon>
        <taxon>Sporidiobolales</taxon>
        <taxon>Sporidiobolaceae</taxon>
        <taxon>Rhodotorula</taxon>
    </lineage>
</organism>
<keyword evidence="1 2" id="KW-0694">RNA-binding</keyword>
<feature type="compositionally biased region" description="Low complexity" evidence="3">
    <location>
        <begin position="177"/>
        <end position="186"/>
    </location>
</feature>
<dbReference type="InterPro" id="IPR000504">
    <property type="entry name" value="RRM_dom"/>
</dbReference>
<comment type="caution">
    <text evidence="5">The sequence shown here is derived from an EMBL/GenBank/DDBJ whole genome shotgun (WGS) entry which is preliminary data.</text>
</comment>
<feature type="compositionally biased region" description="Low complexity" evidence="3">
    <location>
        <begin position="399"/>
        <end position="417"/>
    </location>
</feature>
<dbReference type="SMART" id="SM00360">
    <property type="entry name" value="RRM"/>
    <property type="match status" value="1"/>
</dbReference>
<name>A0A9P6W0D9_RHOMI</name>
<dbReference type="GO" id="GO:0005730">
    <property type="term" value="C:nucleolus"/>
    <property type="evidence" value="ECO:0007669"/>
    <property type="project" value="TreeGrafter"/>
</dbReference>
<keyword evidence="6" id="KW-1185">Reference proteome</keyword>
<feature type="region of interest" description="Disordered" evidence="3">
    <location>
        <begin position="31"/>
        <end position="75"/>
    </location>
</feature>
<evidence type="ECO:0000256" key="3">
    <source>
        <dbReference type="SAM" id="MobiDB-lite"/>
    </source>
</evidence>
<feature type="compositionally biased region" description="Low complexity" evidence="3">
    <location>
        <begin position="323"/>
        <end position="352"/>
    </location>
</feature>
<dbReference type="Gene3D" id="3.30.70.330">
    <property type="match status" value="1"/>
</dbReference>
<accession>A0A9P6W0D9</accession>
<dbReference type="AlphaFoldDB" id="A0A9P6W0D9"/>
<feature type="region of interest" description="Disordered" evidence="3">
    <location>
        <begin position="167"/>
        <end position="486"/>
    </location>
</feature>
<dbReference type="GO" id="GO:0003723">
    <property type="term" value="F:RNA binding"/>
    <property type="evidence" value="ECO:0007669"/>
    <property type="project" value="UniProtKB-UniRule"/>
</dbReference>
<dbReference type="EMBL" id="PUHQ01000046">
    <property type="protein sequence ID" value="KAG0660251.1"/>
    <property type="molecule type" value="Genomic_DNA"/>
</dbReference>
<dbReference type="SUPFAM" id="SSF54928">
    <property type="entry name" value="RNA-binding domain, RBD"/>
    <property type="match status" value="1"/>
</dbReference>
<feature type="compositionally biased region" description="Basic and acidic residues" evidence="3">
    <location>
        <begin position="274"/>
        <end position="292"/>
    </location>
</feature>
<feature type="compositionally biased region" description="Gly residues" evidence="3">
    <location>
        <begin position="36"/>
        <end position="65"/>
    </location>
</feature>
<dbReference type="PROSITE" id="PS50102">
    <property type="entry name" value="RRM"/>
    <property type="match status" value="1"/>
</dbReference>
<sequence length="499" mass="51284">MDLNTFLADENTGGSWADEMDLLPTGPSAAPSFGEDGVGLGGSHLSRGGFGGGGRDGPGGFGGPPGRFDDRPQRAEVPIPSVPPFTAFVGNLSFETTEGDLEDFFGGLGVKGVRMAAPSLDGKPRGFGYVEFETVDGLKNALTATGTDLQGRSVRVSVAEAKESRFGRADEASTWERSGPLPSLPGRSGGFGAARSTGGFGSDRPGGGYEEVERDAPVRGGKFVPSAPSEPRRGFSNYGAEGGSSRAPYAEVERDAPVRGGKFVPSEPTAPRRMFSDREPSRADEGSWERKGPSGVPPRGTGFGAGSRTPSDPPAARRPLQLSARSAADSGSASSTADSASASAGASSSRASPFGAARPIDTAAKERQVDEKLAKQRAEMAAQQAARDKEREEKKAKAAAEGGPASGAAEASKSEGAWVRKGPLPPSQQRHNSRDSNKQQQQPAAAKDLPPPVPTVGEPAASATPAAQRKEGFSYSKAAGKSDGGVDAVTQGVEQAKLE</sequence>
<dbReference type="PANTHER" id="PTHR23236">
    <property type="entry name" value="EUKARYOTIC TRANSLATION INITIATION FACTOR 4B/4H"/>
    <property type="match status" value="1"/>
</dbReference>
<evidence type="ECO:0000313" key="6">
    <source>
        <dbReference type="Proteomes" id="UP000777482"/>
    </source>
</evidence>
<dbReference type="InterPro" id="IPR012677">
    <property type="entry name" value="Nucleotide-bd_a/b_plait_sf"/>
</dbReference>